<name>A0A0U9HJK3_9FIRM</name>
<dbReference type="GO" id="GO:0051536">
    <property type="term" value="F:iron-sulfur cluster binding"/>
    <property type="evidence" value="ECO:0007669"/>
    <property type="project" value="UniProtKB-KW"/>
</dbReference>
<dbReference type="EMBL" id="DF977003">
    <property type="protein sequence ID" value="GAQ26100.1"/>
    <property type="molecule type" value="Genomic_DNA"/>
</dbReference>
<dbReference type="InterPro" id="IPR053135">
    <property type="entry name" value="AKR2_Oxidoreductase"/>
</dbReference>
<dbReference type="CDD" id="cd19100">
    <property type="entry name" value="AKR_unchar"/>
    <property type="match status" value="1"/>
</dbReference>
<proteinExistence type="predicted"/>
<dbReference type="Gene3D" id="3.30.70.20">
    <property type="match status" value="1"/>
</dbReference>
<gene>
    <name evidence="5" type="ORF">TSYNT_9358</name>
</gene>
<dbReference type="Pfam" id="PF00248">
    <property type="entry name" value="Aldo_ket_red"/>
    <property type="match status" value="1"/>
</dbReference>
<dbReference type="PROSITE" id="PS51379">
    <property type="entry name" value="4FE4S_FER_2"/>
    <property type="match status" value="2"/>
</dbReference>
<evidence type="ECO:0000259" key="4">
    <source>
        <dbReference type="PROSITE" id="PS51379"/>
    </source>
</evidence>
<organism evidence="5">
    <name type="scientific">Tepidanaerobacter syntrophicus</name>
    <dbReference type="NCBI Taxonomy" id="224999"/>
    <lineage>
        <taxon>Bacteria</taxon>
        <taxon>Bacillati</taxon>
        <taxon>Bacillota</taxon>
        <taxon>Clostridia</taxon>
        <taxon>Thermosediminibacterales</taxon>
        <taxon>Tepidanaerobacteraceae</taxon>
        <taxon>Tepidanaerobacter</taxon>
    </lineage>
</organism>
<dbReference type="AlphaFoldDB" id="A0A0U9HJK3"/>
<feature type="domain" description="4Fe-4S ferredoxin-type" evidence="4">
    <location>
        <begin position="259"/>
        <end position="287"/>
    </location>
</feature>
<keyword evidence="2" id="KW-0408">Iron</keyword>
<sequence>MEYNILGNTGLRVSYLCFGSLSISPLQSKFSLEAGADIINLAIDCGVNFIDTAEFYQNYDYISKALKRTKKDIVITTKSYAYTYDGMKNSVEKARRELDRDVIDIFMLHEQESRLTLKGHREALEYLQNAKAKGQIKAIGVSTHTVEVVNAASYMDEIEVIHPLINFKGIGIKDGNLEEMEKAIQAAYENGKGIYAMKALGGGNLIGCKQQAFSYILSFPYTHSIAVGMKSYDEVAENIAIFERRPIEPSVEERLSSQKRELLIEDWCAGCGECARHCRYGALEVKGGRSMVNPNKCILCGYCAGYCPEFCIKIV</sequence>
<evidence type="ECO:0000313" key="5">
    <source>
        <dbReference type="EMBL" id="GAQ26100.1"/>
    </source>
</evidence>
<dbReference type="GO" id="GO:0046872">
    <property type="term" value="F:metal ion binding"/>
    <property type="evidence" value="ECO:0007669"/>
    <property type="project" value="UniProtKB-KW"/>
</dbReference>
<evidence type="ECO:0000256" key="3">
    <source>
        <dbReference type="ARBA" id="ARBA00023014"/>
    </source>
</evidence>
<dbReference type="InterPro" id="IPR017896">
    <property type="entry name" value="4Fe4S_Fe-S-bd"/>
</dbReference>
<dbReference type="SUPFAM" id="SSF51430">
    <property type="entry name" value="NAD(P)-linked oxidoreductase"/>
    <property type="match status" value="1"/>
</dbReference>
<evidence type="ECO:0000256" key="2">
    <source>
        <dbReference type="ARBA" id="ARBA00023004"/>
    </source>
</evidence>
<keyword evidence="6" id="KW-1185">Reference proteome</keyword>
<dbReference type="PROSITE" id="PS00198">
    <property type="entry name" value="4FE4S_FER_1"/>
    <property type="match status" value="1"/>
</dbReference>
<dbReference type="Proteomes" id="UP000062160">
    <property type="component" value="Unassembled WGS sequence"/>
</dbReference>
<dbReference type="InterPro" id="IPR020471">
    <property type="entry name" value="AKR"/>
</dbReference>
<dbReference type="InterPro" id="IPR023210">
    <property type="entry name" value="NADP_OxRdtase_dom"/>
</dbReference>
<feature type="domain" description="4Fe-4S ferredoxin-type" evidence="4">
    <location>
        <begin position="288"/>
        <end position="315"/>
    </location>
</feature>
<dbReference type="RefSeq" id="WP_059033881.1">
    <property type="nucleotide sequence ID" value="NZ_DF977003.1"/>
</dbReference>
<dbReference type="InterPro" id="IPR017900">
    <property type="entry name" value="4Fe4S_Fe_S_CS"/>
</dbReference>
<dbReference type="PANTHER" id="PTHR43312:SF1">
    <property type="entry name" value="NADP-DEPENDENT OXIDOREDUCTASE DOMAIN-CONTAINING PROTEIN"/>
    <property type="match status" value="1"/>
</dbReference>
<reference evidence="5" key="1">
    <citation type="journal article" date="2016" name="Genome Announc.">
        <title>Draft Genome Sequence of the Syntrophic Lactate-Degrading Bacterium Tepidanaerobacter syntrophicus JLT.</title>
        <authorList>
            <person name="Matsuura N."/>
            <person name="Ohashi A."/>
            <person name="Tourlousse D.M."/>
            <person name="Sekiguchi Y."/>
        </authorList>
    </citation>
    <scope>NUCLEOTIDE SEQUENCE [LARGE SCALE GENOMIC DNA]</scope>
    <source>
        <strain evidence="5">JL</strain>
    </source>
</reference>
<dbReference type="SUPFAM" id="SSF54862">
    <property type="entry name" value="4Fe-4S ferredoxins"/>
    <property type="match status" value="1"/>
</dbReference>
<keyword evidence="3" id="KW-0411">Iron-sulfur</keyword>
<dbReference type="PANTHER" id="PTHR43312">
    <property type="entry name" value="D-THREO-ALDOSE 1-DEHYDROGENASE"/>
    <property type="match status" value="1"/>
</dbReference>
<dbReference type="OrthoDB" id="9773828at2"/>
<dbReference type="STRING" id="224999.GCA_001485475_02139"/>
<evidence type="ECO:0000256" key="1">
    <source>
        <dbReference type="ARBA" id="ARBA00022723"/>
    </source>
</evidence>
<dbReference type="InterPro" id="IPR036812">
    <property type="entry name" value="NAD(P)_OxRdtase_dom_sf"/>
</dbReference>
<dbReference type="PRINTS" id="PR00069">
    <property type="entry name" value="ALDKETRDTASE"/>
</dbReference>
<protein>
    <submittedName>
        <fullName evidence="5">Oxidoreductase of the aldo/keto reductase family</fullName>
    </submittedName>
</protein>
<dbReference type="Pfam" id="PF13237">
    <property type="entry name" value="Fer4_10"/>
    <property type="match status" value="1"/>
</dbReference>
<dbReference type="GO" id="GO:0016491">
    <property type="term" value="F:oxidoreductase activity"/>
    <property type="evidence" value="ECO:0007669"/>
    <property type="project" value="InterPro"/>
</dbReference>
<keyword evidence="1" id="KW-0479">Metal-binding</keyword>
<accession>A0A0U9HJK3</accession>
<evidence type="ECO:0000313" key="6">
    <source>
        <dbReference type="Proteomes" id="UP000062160"/>
    </source>
</evidence>
<dbReference type="Gene3D" id="3.20.20.100">
    <property type="entry name" value="NADP-dependent oxidoreductase domain"/>
    <property type="match status" value="1"/>
</dbReference>